<evidence type="ECO:0000259" key="7">
    <source>
        <dbReference type="Pfam" id="PF02518"/>
    </source>
</evidence>
<evidence type="ECO:0000256" key="1">
    <source>
        <dbReference type="ARBA" id="ARBA00000085"/>
    </source>
</evidence>
<dbReference type="OrthoDB" id="9778366at2"/>
<evidence type="ECO:0000256" key="3">
    <source>
        <dbReference type="ARBA" id="ARBA00022679"/>
    </source>
</evidence>
<reference evidence="9" key="1">
    <citation type="submission" date="2016-11" db="EMBL/GenBank/DDBJ databases">
        <authorList>
            <person name="Varghese N."/>
            <person name="Submissions S."/>
        </authorList>
    </citation>
    <scope>NUCLEOTIDE SEQUENCE [LARGE SCALE GENOMIC DNA]</scope>
    <source>
        <strain evidence="9">DSM 22623</strain>
    </source>
</reference>
<dbReference type="Proteomes" id="UP000184432">
    <property type="component" value="Unassembled WGS sequence"/>
</dbReference>
<protein>
    <recommendedName>
        <fullName evidence="2">histidine kinase</fullName>
        <ecNumber evidence="2">2.7.13.3</ecNumber>
    </recommendedName>
</protein>
<dbReference type="EC" id="2.7.13.3" evidence="2"/>
<dbReference type="GO" id="GO:0000160">
    <property type="term" value="P:phosphorelay signal transduction system"/>
    <property type="evidence" value="ECO:0007669"/>
    <property type="project" value="UniProtKB-KW"/>
</dbReference>
<sequence length="247" mass="28670">MEDWKNPLTPILWIAGSLVLFSLLLLFIIILTKKYVTRIKREERQRANLKILHNEEMLQNSIEIQEKERIRIAADIHDELIGQLRRIQLMNNDDRLTEVLKNSIVTARRISHDLTPPLLEESTLGVLFENVLQPMNTILSVDFHIVDAPHIQIPDTIKINIYRIFQEVITNIEKHANATQIFIRLKVSQKLIFLSIRDNGKGLSGNQKKGLGMKNITLRSKQLNATFKFEQNKPTGTRFALLHQRNE</sequence>
<proteinExistence type="predicted"/>
<feature type="domain" description="Histidine kinase/HSP90-like ATPase" evidence="7">
    <location>
        <begin position="159"/>
        <end position="241"/>
    </location>
</feature>
<keyword evidence="6" id="KW-1133">Transmembrane helix</keyword>
<dbReference type="Pfam" id="PF02518">
    <property type="entry name" value="HATPase_c"/>
    <property type="match status" value="1"/>
</dbReference>
<keyword evidence="6" id="KW-0472">Membrane</keyword>
<keyword evidence="3" id="KW-0808">Transferase</keyword>
<dbReference type="AlphaFoldDB" id="A0A1M6KUK2"/>
<dbReference type="STRING" id="570521.SAMN04488508_11275"/>
<dbReference type="RefSeq" id="WP_073321368.1">
    <property type="nucleotide sequence ID" value="NZ_FQYP01000012.1"/>
</dbReference>
<evidence type="ECO:0000313" key="8">
    <source>
        <dbReference type="EMBL" id="SHJ62645.1"/>
    </source>
</evidence>
<dbReference type="Gene3D" id="3.30.565.10">
    <property type="entry name" value="Histidine kinase-like ATPase, C-terminal domain"/>
    <property type="match status" value="1"/>
</dbReference>
<evidence type="ECO:0000256" key="6">
    <source>
        <dbReference type="SAM" id="Phobius"/>
    </source>
</evidence>
<feature type="transmembrane region" description="Helical" evidence="6">
    <location>
        <begin position="12"/>
        <end position="31"/>
    </location>
</feature>
<dbReference type="EMBL" id="FQYP01000012">
    <property type="protein sequence ID" value="SHJ62645.1"/>
    <property type="molecule type" value="Genomic_DNA"/>
</dbReference>
<dbReference type="InterPro" id="IPR050482">
    <property type="entry name" value="Sensor_HK_TwoCompSys"/>
</dbReference>
<dbReference type="InterPro" id="IPR003594">
    <property type="entry name" value="HATPase_dom"/>
</dbReference>
<dbReference type="SUPFAM" id="SSF55874">
    <property type="entry name" value="ATPase domain of HSP90 chaperone/DNA topoisomerase II/histidine kinase"/>
    <property type="match status" value="1"/>
</dbReference>
<evidence type="ECO:0000256" key="5">
    <source>
        <dbReference type="ARBA" id="ARBA00023012"/>
    </source>
</evidence>
<dbReference type="InterPro" id="IPR036890">
    <property type="entry name" value="HATPase_C_sf"/>
</dbReference>
<accession>A0A1M6KUK2</accession>
<keyword evidence="4 8" id="KW-0418">Kinase</keyword>
<name>A0A1M6KUK2_9FLAO</name>
<dbReference type="GO" id="GO:0004673">
    <property type="term" value="F:protein histidine kinase activity"/>
    <property type="evidence" value="ECO:0007669"/>
    <property type="project" value="UniProtKB-EC"/>
</dbReference>
<organism evidence="8 9">
    <name type="scientific">Aquimarina spongiae</name>
    <dbReference type="NCBI Taxonomy" id="570521"/>
    <lineage>
        <taxon>Bacteria</taxon>
        <taxon>Pseudomonadati</taxon>
        <taxon>Bacteroidota</taxon>
        <taxon>Flavobacteriia</taxon>
        <taxon>Flavobacteriales</taxon>
        <taxon>Flavobacteriaceae</taxon>
        <taxon>Aquimarina</taxon>
    </lineage>
</organism>
<evidence type="ECO:0000256" key="2">
    <source>
        <dbReference type="ARBA" id="ARBA00012438"/>
    </source>
</evidence>
<dbReference type="PANTHER" id="PTHR24421">
    <property type="entry name" value="NITRATE/NITRITE SENSOR PROTEIN NARX-RELATED"/>
    <property type="match status" value="1"/>
</dbReference>
<gene>
    <name evidence="8" type="ORF">SAMN04488508_11275</name>
</gene>
<keyword evidence="6" id="KW-0812">Transmembrane</keyword>
<keyword evidence="9" id="KW-1185">Reference proteome</keyword>
<evidence type="ECO:0000313" key="9">
    <source>
        <dbReference type="Proteomes" id="UP000184432"/>
    </source>
</evidence>
<dbReference type="PANTHER" id="PTHR24421:SF10">
    <property type="entry name" value="NITRATE_NITRITE SENSOR PROTEIN NARQ"/>
    <property type="match status" value="1"/>
</dbReference>
<keyword evidence="5" id="KW-0902">Two-component regulatory system</keyword>
<evidence type="ECO:0000256" key="4">
    <source>
        <dbReference type="ARBA" id="ARBA00022777"/>
    </source>
</evidence>
<dbReference type="CDD" id="cd16917">
    <property type="entry name" value="HATPase_UhpB-NarQ-NarX-like"/>
    <property type="match status" value="1"/>
</dbReference>
<comment type="catalytic activity">
    <reaction evidence="1">
        <text>ATP + protein L-histidine = ADP + protein N-phospho-L-histidine.</text>
        <dbReference type="EC" id="2.7.13.3"/>
    </reaction>
</comment>